<keyword evidence="1" id="KW-0472">Membrane</keyword>
<organism evidence="2 3">
    <name type="scientific">Physocladia obscura</name>
    <dbReference type="NCBI Taxonomy" id="109957"/>
    <lineage>
        <taxon>Eukaryota</taxon>
        <taxon>Fungi</taxon>
        <taxon>Fungi incertae sedis</taxon>
        <taxon>Chytridiomycota</taxon>
        <taxon>Chytridiomycota incertae sedis</taxon>
        <taxon>Chytridiomycetes</taxon>
        <taxon>Chytridiales</taxon>
        <taxon>Chytriomycetaceae</taxon>
        <taxon>Physocladia</taxon>
    </lineage>
</organism>
<feature type="transmembrane region" description="Helical" evidence="1">
    <location>
        <begin position="144"/>
        <end position="168"/>
    </location>
</feature>
<proteinExistence type="predicted"/>
<feature type="transmembrane region" description="Helical" evidence="1">
    <location>
        <begin position="44"/>
        <end position="65"/>
    </location>
</feature>
<sequence length="274" mass="30714">MAHTASNAIQLTLYLIGLILNGIVLFFMSQKRKVLLSNMLNRRVLVLISVLFIWSLTRLVITSMILRSGDVSANAVALVGNWTVLVLLLSNVNLAAERFFIVQPSGKERYFFSIYAIFTVLAIIILIEFLIWPSTDQARPSSNIGQVIWILSSSVTFAGSTLLTGYFYMATYRFTSKQFDYNPRLVMFFMDDDDLLDDGSVDPSLVIAARRKVEGKVFRQCVILSGTNGGVVPGDSGPGWSAVLIMLSMDVLVTPLQILYFKPDIRETLMFWKK</sequence>
<dbReference type="Proteomes" id="UP001211907">
    <property type="component" value="Unassembled WGS sequence"/>
</dbReference>
<comment type="caution">
    <text evidence="2">The sequence shown here is derived from an EMBL/GenBank/DDBJ whole genome shotgun (WGS) entry which is preliminary data.</text>
</comment>
<dbReference type="EMBL" id="JADGJH010000724">
    <property type="protein sequence ID" value="KAJ3123645.1"/>
    <property type="molecule type" value="Genomic_DNA"/>
</dbReference>
<accession>A0AAD5XGW7</accession>
<protein>
    <submittedName>
        <fullName evidence="2">Uncharacterized protein</fullName>
    </submittedName>
</protein>
<feature type="transmembrane region" description="Helical" evidence="1">
    <location>
        <begin position="12"/>
        <end position="28"/>
    </location>
</feature>
<reference evidence="2" key="1">
    <citation type="submission" date="2020-05" db="EMBL/GenBank/DDBJ databases">
        <title>Phylogenomic resolution of chytrid fungi.</title>
        <authorList>
            <person name="Stajich J.E."/>
            <person name="Amses K."/>
            <person name="Simmons R."/>
            <person name="Seto K."/>
            <person name="Myers J."/>
            <person name="Bonds A."/>
            <person name="Quandt C.A."/>
            <person name="Barry K."/>
            <person name="Liu P."/>
            <person name="Grigoriev I."/>
            <person name="Longcore J.E."/>
            <person name="James T.Y."/>
        </authorList>
    </citation>
    <scope>NUCLEOTIDE SEQUENCE</scope>
    <source>
        <strain evidence="2">JEL0513</strain>
    </source>
</reference>
<feature type="transmembrane region" description="Helical" evidence="1">
    <location>
        <begin position="71"/>
        <end position="89"/>
    </location>
</feature>
<name>A0AAD5XGW7_9FUNG</name>
<evidence type="ECO:0000313" key="2">
    <source>
        <dbReference type="EMBL" id="KAJ3123645.1"/>
    </source>
</evidence>
<gene>
    <name evidence="2" type="ORF">HK100_011538</name>
</gene>
<evidence type="ECO:0000256" key="1">
    <source>
        <dbReference type="SAM" id="Phobius"/>
    </source>
</evidence>
<keyword evidence="3" id="KW-1185">Reference proteome</keyword>
<keyword evidence="1" id="KW-1133">Transmembrane helix</keyword>
<evidence type="ECO:0000313" key="3">
    <source>
        <dbReference type="Proteomes" id="UP001211907"/>
    </source>
</evidence>
<dbReference type="AlphaFoldDB" id="A0AAD5XGW7"/>
<keyword evidence="1" id="KW-0812">Transmembrane</keyword>
<feature type="transmembrane region" description="Helical" evidence="1">
    <location>
        <begin position="110"/>
        <end position="132"/>
    </location>
</feature>